<dbReference type="STRING" id="4432.A0A1U8AZF5"/>
<dbReference type="KEGG" id="nnu:104605466"/>
<dbReference type="SUPFAM" id="SSF49562">
    <property type="entry name" value="C2 domain (Calcium/lipid-binding domain, CaLB)"/>
    <property type="match status" value="1"/>
</dbReference>
<accession>A0A1U8AZF5</accession>
<dbReference type="RefSeq" id="XP_010268547.1">
    <property type="nucleotide sequence ID" value="XM_010270245.1"/>
</dbReference>
<dbReference type="OMA" id="NIEYACY"/>
<dbReference type="Proteomes" id="UP000189703">
    <property type="component" value="Unplaced"/>
</dbReference>
<dbReference type="GeneID" id="104605466"/>
<dbReference type="Gene3D" id="2.60.40.150">
    <property type="entry name" value="C2 domain"/>
    <property type="match status" value="1"/>
</dbReference>
<dbReference type="PANTHER" id="PTHR32246">
    <property type="entry name" value="INGRESSION PROTEIN FIC1"/>
    <property type="match status" value="1"/>
</dbReference>
<dbReference type="PROSITE" id="PS50004">
    <property type="entry name" value="C2"/>
    <property type="match status" value="1"/>
</dbReference>
<protein>
    <submittedName>
        <fullName evidence="2">Protein SRC2 homolog</fullName>
    </submittedName>
</protein>
<gene>
    <name evidence="2" type="primary">LOC104605466</name>
</gene>
<dbReference type="PANTHER" id="PTHR32246:SF173">
    <property type="entry name" value="C2 DOMAIN-CONTAINING PROTEIN"/>
    <property type="match status" value="1"/>
</dbReference>
<proteinExistence type="predicted"/>
<evidence type="ECO:0000313" key="1">
    <source>
        <dbReference type="Proteomes" id="UP000189703"/>
    </source>
</evidence>
<dbReference type="Pfam" id="PF00168">
    <property type="entry name" value="C2"/>
    <property type="match status" value="1"/>
</dbReference>
<organism evidence="1 2">
    <name type="scientific">Nelumbo nucifera</name>
    <name type="common">Sacred lotus</name>
    <dbReference type="NCBI Taxonomy" id="4432"/>
    <lineage>
        <taxon>Eukaryota</taxon>
        <taxon>Viridiplantae</taxon>
        <taxon>Streptophyta</taxon>
        <taxon>Embryophyta</taxon>
        <taxon>Tracheophyta</taxon>
        <taxon>Spermatophyta</taxon>
        <taxon>Magnoliopsida</taxon>
        <taxon>Proteales</taxon>
        <taxon>Nelumbonaceae</taxon>
        <taxon>Nelumbo</taxon>
    </lineage>
</organism>
<dbReference type="OrthoDB" id="884464at2759"/>
<dbReference type="AlphaFoldDB" id="A0A1U8AZF5"/>
<dbReference type="InterPro" id="IPR035892">
    <property type="entry name" value="C2_domain_sf"/>
</dbReference>
<dbReference type="SMART" id="SM00239">
    <property type="entry name" value="C2"/>
    <property type="match status" value="1"/>
</dbReference>
<dbReference type="InterPro" id="IPR000008">
    <property type="entry name" value="C2_dom"/>
</dbReference>
<keyword evidence="1" id="KW-1185">Reference proteome</keyword>
<reference evidence="2" key="1">
    <citation type="submission" date="2025-08" db="UniProtKB">
        <authorList>
            <consortium name="RefSeq"/>
        </authorList>
    </citation>
    <scope>IDENTIFICATION</scope>
</reference>
<name>A0A1U8AZF5_NELNU</name>
<sequence length="164" mass="18846">MNTLVECRSMQIKMISARDLKDGITNVYAKVSLSKDTSERRFETKPDETGGNNPKWVTEMSFHVEESKLQYNKVKLVFELYEKRCPFICDKKIGKVKIALKDLFNKGTDEEFRHDRNLSKRKGIVEFSYRFSPDITAYSLPGPLKRGMKLVLKATLKIISGGIC</sequence>
<evidence type="ECO:0000313" key="2">
    <source>
        <dbReference type="RefSeq" id="XP_010268547.1"/>
    </source>
</evidence>